<keyword evidence="3" id="KW-1185">Reference proteome</keyword>
<proteinExistence type="predicted"/>
<dbReference type="EMBL" id="CDMY01000366">
    <property type="protein sequence ID" value="CEM06474.1"/>
    <property type="molecule type" value="Genomic_DNA"/>
</dbReference>
<dbReference type="VEuPathDB" id="CryptoDB:Vbra_5667"/>
<protein>
    <submittedName>
        <fullName evidence="2">Uncharacterized protein</fullName>
    </submittedName>
</protein>
<organism evidence="2 3">
    <name type="scientific">Vitrella brassicaformis (strain CCMP3155)</name>
    <dbReference type="NCBI Taxonomy" id="1169540"/>
    <lineage>
        <taxon>Eukaryota</taxon>
        <taxon>Sar</taxon>
        <taxon>Alveolata</taxon>
        <taxon>Colpodellida</taxon>
        <taxon>Vitrellaceae</taxon>
        <taxon>Vitrella</taxon>
    </lineage>
</organism>
<dbReference type="Proteomes" id="UP000041254">
    <property type="component" value="Unassembled WGS sequence"/>
</dbReference>
<evidence type="ECO:0000256" key="1">
    <source>
        <dbReference type="SAM" id="MobiDB-lite"/>
    </source>
</evidence>
<feature type="region of interest" description="Disordered" evidence="1">
    <location>
        <begin position="13"/>
        <end position="46"/>
    </location>
</feature>
<evidence type="ECO:0000313" key="3">
    <source>
        <dbReference type="Proteomes" id="UP000041254"/>
    </source>
</evidence>
<accession>A0A0G4F353</accession>
<name>A0A0G4F353_VITBC</name>
<evidence type="ECO:0000313" key="2">
    <source>
        <dbReference type="EMBL" id="CEM06474.1"/>
    </source>
</evidence>
<feature type="region of interest" description="Disordered" evidence="1">
    <location>
        <begin position="239"/>
        <end position="259"/>
    </location>
</feature>
<dbReference type="InParanoid" id="A0A0G4F353"/>
<reference evidence="2 3" key="1">
    <citation type="submission" date="2014-11" db="EMBL/GenBank/DDBJ databases">
        <authorList>
            <person name="Zhu J."/>
            <person name="Qi W."/>
            <person name="Song R."/>
        </authorList>
    </citation>
    <scope>NUCLEOTIDE SEQUENCE [LARGE SCALE GENOMIC DNA]</scope>
</reference>
<dbReference type="AlphaFoldDB" id="A0A0G4F353"/>
<gene>
    <name evidence="2" type="ORF">Vbra_5667</name>
</gene>
<sequence>MVGLRLEQLTFEGKCGGKPSRREQASGTGRLSTRRAEAPARQSRHGRCVGLPHPRPLGLPLDGQQCACRDGVIVDDAHPAGRVRGVARPSTGATCASDCLCPCRPARQITIHPVPTTPHPPLVTLTDTLDTRWQLPRATWARCWSWRRLTPHPLTQPPTPSPAPTPATAATVRQRHGWHECQLVCLGLSYCATAAAASSITSDTLLPTEPTQPSHPIPTRSEELCPTMANLDGIGMGADGGEVSRQTPGGEVSRQTPTLCPPVSAQRRGLYGDTIHCVPE</sequence>